<evidence type="ECO:0000256" key="1">
    <source>
        <dbReference type="ARBA" id="ARBA00004651"/>
    </source>
</evidence>
<dbReference type="InterPro" id="IPR042193">
    <property type="entry name" value="FHIPEP_3"/>
</dbReference>
<reference evidence="8 9" key="1">
    <citation type="journal article" date="2023" name="ISME J.">
        <title>Thermophilic Dehalococcoidia with unusual traits shed light on an unexpected past.</title>
        <authorList>
            <person name="Palmer M."/>
            <person name="Covington J.K."/>
            <person name="Zhou E.M."/>
            <person name="Thomas S.C."/>
            <person name="Habib N."/>
            <person name="Seymour C.O."/>
            <person name="Lai D."/>
            <person name="Johnston J."/>
            <person name="Hashimi A."/>
            <person name="Jiao J.Y."/>
            <person name="Muok A.R."/>
            <person name="Liu L."/>
            <person name="Xian W.D."/>
            <person name="Zhi X.Y."/>
            <person name="Li M.M."/>
            <person name="Silva L.P."/>
            <person name="Bowen B.P."/>
            <person name="Louie K."/>
            <person name="Briegel A."/>
            <person name="Pett-Ridge J."/>
            <person name="Weber P.K."/>
            <person name="Tocheva E.I."/>
            <person name="Woyke T."/>
            <person name="Northen T.R."/>
            <person name="Mayali X."/>
            <person name="Li W.J."/>
            <person name="Hedlund B.P."/>
        </authorList>
    </citation>
    <scope>NUCLEOTIDE SEQUENCE [LARGE SCALE GENOMIC DNA]</scope>
    <source>
        <strain evidence="8 9">YIM 72310</strain>
    </source>
</reference>
<keyword evidence="9" id="KW-1185">Reference proteome</keyword>
<feature type="region of interest" description="Disordered" evidence="7">
    <location>
        <begin position="279"/>
        <end position="321"/>
    </location>
</feature>
<evidence type="ECO:0000313" key="8">
    <source>
        <dbReference type="EMBL" id="WBL37542.1"/>
    </source>
</evidence>
<protein>
    <submittedName>
        <fullName evidence="8">FHIPEP family type III secretion protein</fullName>
    </submittedName>
</protein>
<keyword evidence="3" id="KW-1003">Cell membrane</keyword>
<evidence type="ECO:0000256" key="4">
    <source>
        <dbReference type="ARBA" id="ARBA00022692"/>
    </source>
</evidence>
<dbReference type="PANTHER" id="PTHR30161">
    <property type="entry name" value="FLAGELLAR EXPORT PROTEIN, MEMBRANE FLHA SUBUNIT-RELATED"/>
    <property type="match status" value="1"/>
</dbReference>
<dbReference type="PRINTS" id="PR01217">
    <property type="entry name" value="PRICHEXTENSN"/>
</dbReference>
<evidence type="ECO:0000256" key="7">
    <source>
        <dbReference type="SAM" id="MobiDB-lite"/>
    </source>
</evidence>
<dbReference type="Gene3D" id="3.40.30.60">
    <property type="entry name" value="FHIPEP family, domain 1"/>
    <property type="match status" value="1"/>
</dbReference>
<dbReference type="RefSeq" id="WP_270058055.1">
    <property type="nucleotide sequence ID" value="NZ_CP115149.1"/>
</dbReference>
<feature type="compositionally biased region" description="Pro residues" evidence="7">
    <location>
        <begin position="662"/>
        <end position="681"/>
    </location>
</feature>
<feature type="compositionally biased region" description="Basic residues" evidence="7">
    <location>
        <begin position="364"/>
        <end position="376"/>
    </location>
</feature>
<comment type="subcellular location">
    <subcellularLocation>
        <location evidence="1">Cell membrane</location>
        <topology evidence="1">Multi-pass membrane protein</topology>
    </subcellularLocation>
</comment>
<feature type="compositionally biased region" description="Low complexity" evidence="7">
    <location>
        <begin position="747"/>
        <end position="758"/>
    </location>
</feature>
<dbReference type="Proteomes" id="UP001212803">
    <property type="component" value="Chromosome"/>
</dbReference>
<keyword evidence="4" id="KW-0812">Transmembrane</keyword>
<organism evidence="8 9">
    <name type="scientific">Tepidiforma flava</name>
    <dbReference type="NCBI Taxonomy" id="3004094"/>
    <lineage>
        <taxon>Bacteria</taxon>
        <taxon>Bacillati</taxon>
        <taxon>Chloroflexota</taxon>
        <taxon>Tepidiformia</taxon>
        <taxon>Tepidiformales</taxon>
        <taxon>Tepidiformaceae</taxon>
        <taxon>Tepidiforma</taxon>
    </lineage>
</organism>
<dbReference type="EMBL" id="CP115149">
    <property type="protein sequence ID" value="WBL37542.1"/>
    <property type="molecule type" value="Genomic_DNA"/>
</dbReference>
<gene>
    <name evidence="8" type="ORF">O0235_09360</name>
</gene>
<proteinExistence type="inferred from homology"/>
<dbReference type="Pfam" id="PF00771">
    <property type="entry name" value="FHIPEP"/>
    <property type="match status" value="1"/>
</dbReference>
<evidence type="ECO:0000256" key="5">
    <source>
        <dbReference type="ARBA" id="ARBA00022989"/>
    </source>
</evidence>
<feature type="region of interest" description="Disordered" evidence="7">
    <location>
        <begin position="469"/>
        <end position="695"/>
    </location>
</feature>
<feature type="compositionally biased region" description="Pro residues" evidence="7">
    <location>
        <begin position="473"/>
        <end position="489"/>
    </location>
</feature>
<feature type="compositionally biased region" description="Low complexity" evidence="7">
    <location>
        <begin position="545"/>
        <end position="555"/>
    </location>
</feature>
<feature type="compositionally biased region" description="Low complexity" evidence="7">
    <location>
        <begin position="380"/>
        <end position="395"/>
    </location>
</feature>
<dbReference type="Gene3D" id="1.10.8.540">
    <property type="entry name" value="FHIPEP family, domain 3"/>
    <property type="match status" value="1"/>
</dbReference>
<keyword evidence="5" id="KW-1133">Transmembrane helix</keyword>
<feature type="compositionally biased region" description="Low complexity" evidence="7">
    <location>
        <begin position="682"/>
        <end position="693"/>
    </location>
</feature>
<name>A0ABY7MC95_9CHLR</name>
<feature type="compositionally biased region" description="Low complexity" evidence="7">
    <location>
        <begin position="646"/>
        <end position="661"/>
    </location>
</feature>
<feature type="region of interest" description="Disordered" evidence="7">
    <location>
        <begin position="716"/>
        <end position="775"/>
    </location>
</feature>
<comment type="similarity">
    <text evidence="2">Belongs to the FHIPEP (flagella/HR/invasion proteins export pore) family.</text>
</comment>
<dbReference type="InterPro" id="IPR001712">
    <property type="entry name" value="T3SS_FHIPEP"/>
</dbReference>
<dbReference type="PANTHER" id="PTHR30161:SF1">
    <property type="entry name" value="FLAGELLAR BIOSYNTHESIS PROTEIN FLHA-RELATED"/>
    <property type="match status" value="1"/>
</dbReference>
<feature type="region of interest" description="Disordered" evidence="7">
    <location>
        <begin position="356"/>
        <end position="395"/>
    </location>
</feature>
<evidence type="ECO:0000313" key="9">
    <source>
        <dbReference type="Proteomes" id="UP001212803"/>
    </source>
</evidence>
<accession>A0ABY7MC95</accession>
<sequence>MDRSKRQAELAAIAARPDPVPEPEQLGPQQVIQMMTVDPLEIEVGYGLIPIVDEQAGGTLLRRITQIRRQLALELGIVLPTVRVRDNLGLAPNAYVVKLRGVEIARGTLQPGHYLAMDPGTAEGDIPGIETVEPAFGLPARWITPAYRERAELLGYTVVDAESVLATHLTELVRRFAPDLLSRQDTQDLLENLRKEYPALVDDLIPSTLTVGEVQEVLQNLLAERVSIRDLVTICETLATQARLTRDIDLLTEYARAALARQISRQYADETGTIRVITVGPRTDQRRSPPAFSRPTAAARSPWPPGRCSASSASSLPKSSVSPRRAATSVILCSSRIRLALRRLLERRLPNVVRPLLRRDHPPNPRRSHRQHRGERWKRSASSVTTPRASSPASAAKLLGPDAVILSTRSLHRDGAPPLVEIIAAPAAEPAESLPLHLQQAVLEEALRRVETAPGITVADLEELAARRGAGPAPCPRAPLSAPPLPVPSPARRTASSKRSPASAGMLPPPALSSTRPPGQRTPAAALERWLAASPSPPTPRMARRLSSPSRAPRAPAAPPPSSRWRSTAPMPAGLPSSSPPISPVRAGARDRPSAPAPTLSASPSPRPSRPGELVRAADPGPIPRRLPLRRYAAPARGRRRPSPARPTSPIWPSRPTGSRAPPAPPSRASPSPASPAPSSPGPTSLPLLPPASNSVAETGLGLAFLSAGRDIAAGIIRRRPGRHSPPASSPPPRLASRRPPEPASAPPAASRSGDSPAPGRPEPADGCRIPAPQP</sequence>
<keyword evidence="6" id="KW-0472">Membrane</keyword>
<evidence type="ECO:0000256" key="6">
    <source>
        <dbReference type="ARBA" id="ARBA00023136"/>
    </source>
</evidence>
<feature type="compositionally biased region" description="Low complexity" evidence="7">
    <location>
        <begin position="309"/>
        <end position="321"/>
    </location>
</feature>
<feature type="compositionally biased region" description="Low complexity" evidence="7">
    <location>
        <begin position="624"/>
        <end position="636"/>
    </location>
</feature>
<evidence type="ECO:0000256" key="2">
    <source>
        <dbReference type="ARBA" id="ARBA00008835"/>
    </source>
</evidence>
<dbReference type="InterPro" id="IPR042194">
    <property type="entry name" value="FHIPEP_1"/>
</dbReference>
<evidence type="ECO:0000256" key="3">
    <source>
        <dbReference type="ARBA" id="ARBA00022475"/>
    </source>
</evidence>